<evidence type="ECO:0000256" key="1">
    <source>
        <dbReference type="ARBA" id="ARBA00001526"/>
    </source>
</evidence>
<comment type="caution">
    <text evidence="5">The sequence shown here is derived from an EMBL/GenBank/DDBJ whole genome shotgun (WGS) entry which is preliminary data.</text>
</comment>
<dbReference type="EMBL" id="BDME01000001">
    <property type="protein sequence ID" value="GAX87282.1"/>
    <property type="molecule type" value="Genomic_DNA"/>
</dbReference>
<evidence type="ECO:0000313" key="5">
    <source>
        <dbReference type="EMBL" id="GAX87282.1"/>
    </source>
</evidence>
<evidence type="ECO:0000313" key="6">
    <source>
        <dbReference type="Proteomes" id="UP000217944"/>
    </source>
</evidence>
<protein>
    <recommendedName>
        <fullName evidence="2">beta-lactamase</fullName>
        <ecNumber evidence="2">3.5.2.6</ecNumber>
    </recommendedName>
</protein>
<organism evidence="5 6">
    <name type="scientific">Lebetimonas natsushimae</name>
    <dbReference type="NCBI Taxonomy" id="1936991"/>
    <lineage>
        <taxon>Bacteria</taxon>
        <taxon>Pseudomonadati</taxon>
        <taxon>Campylobacterota</taxon>
        <taxon>Epsilonproteobacteria</taxon>
        <taxon>Nautiliales</taxon>
        <taxon>Nautiliaceae</taxon>
        <taxon>Lebetimonas</taxon>
    </lineage>
</organism>
<dbReference type="SUPFAM" id="SSF81901">
    <property type="entry name" value="HCP-like"/>
    <property type="match status" value="1"/>
</dbReference>
<dbReference type="EC" id="3.5.2.6" evidence="2"/>
<dbReference type="SMART" id="SM00671">
    <property type="entry name" value="SEL1"/>
    <property type="match status" value="1"/>
</dbReference>
<evidence type="ECO:0000256" key="3">
    <source>
        <dbReference type="ARBA" id="ARBA00023157"/>
    </source>
</evidence>
<sequence>MKKTIIFIGALVFAQNLYFSAFKDIQKAKRFINTNPEKAQRLFIEASSYLKEIVNTSINKKEPSAQALALLGELYLNGWGVEKNLKKATLLLCAAKSLGNYKAKKLIKTNKLICPKTINIKEIKQ</sequence>
<reference evidence="5 6" key="1">
    <citation type="journal article" date="2017" name="Syst. Appl. Microbiol.">
        <title>Lebetimonas natsushimae sp. nov., a novel strictly anaerobic, moderately thermophilic chemoautotroph isolated from a deep-sea hydrothermal vent polychaete nest in the Mid-Okinawa Trough.</title>
        <authorList>
            <person name="Nagata R."/>
            <person name="Takaki Y."/>
            <person name="Tame A."/>
            <person name="Nunoura T."/>
            <person name="Muto H."/>
            <person name="Mino S."/>
            <person name="Sawayama S."/>
            <person name="Takai K."/>
            <person name="Nakagawa S."/>
        </authorList>
    </citation>
    <scope>NUCLEOTIDE SEQUENCE [LARGE SCALE GENOMIC DNA]</scope>
    <source>
        <strain evidence="5 6">HS1857</strain>
    </source>
</reference>
<keyword evidence="3" id="KW-1015">Disulfide bond</keyword>
<comment type="catalytic activity">
    <reaction evidence="1">
        <text>a beta-lactam + H2O = a substituted beta-amino acid</text>
        <dbReference type="Rhea" id="RHEA:20401"/>
        <dbReference type="ChEBI" id="CHEBI:15377"/>
        <dbReference type="ChEBI" id="CHEBI:35627"/>
        <dbReference type="ChEBI" id="CHEBI:140347"/>
        <dbReference type="EC" id="3.5.2.6"/>
    </reaction>
</comment>
<dbReference type="GO" id="GO:0046677">
    <property type="term" value="P:response to antibiotic"/>
    <property type="evidence" value="ECO:0007669"/>
    <property type="project" value="UniProtKB-KW"/>
</dbReference>
<proteinExistence type="predicted"/>
<dbReference type="OrthoDB" id="5330140at2"/>
<name>A0A292Y8T4_9BACT</name>
<dbReference type="Gene3D" id="1.25.40.10">
    <property type="entry name" value="Tetratricopeptide repeat domain"/>
    <property type="match status" value="1"/>
</dbReference>
<dbReference type="GO" id="GO:0008800">
    <property type="term" value="F:beta-lactamase activity"/>
    <property type="evidence" value="ECO:0007669"/>
    <property type="project" value="UniProtKB-EC"/>
</dbReference>
<evidence type="ECO:0000256" key="2">
    <source>
        <dbReference type="ARBA" id="ARBA00012865"/>
    </source>
</evidence>
<evidence type="ECO:0000256" key="4">
    <source>
        <dbReference type="ARBA" id="ARBA00023251"/>
    </source>
</evidence>
<dbReference type="InterPro" id="IPR011990">
    <property type="entry name" value="TPR-like_helical_dom_sf"/>
</dbReference>
<keyword evidence="6" id="KW-1185">Reference proteome</keyword>
<keyword evidence="4" id="KW-0046">Antibiotic resistance</keyword>
<dbReference type="RefSeq" id="WP_096258430.1">
    <property type="nucleotide sequence ID" value="NZ_BDME01000001.1"/>
</dbReference>
<dbReference type="Proteomes" id="UP000217944">
    <property type="component" value="Unassembled WGS sequence"/>
</dbReference>
<gene>
    <name evidence="5" type="ORF">LNAT_P0577</name>
</gene>
<dbReference type="InterPro" id="IPR006597">
    <property type="entry name" value="Sel1-like"/>
</dbReference>
<accession>A0A292Y8T4</accession>
<dbReference type="AlphaFoldDB" id="A0A292Y8T4"/>